<name>A0A238UC51_9FLAO</name>
<dbReference type="InterPro" id="IPR043472">
    <property type="entry name" value="Macro_dom-like"/>
</dbReference>
<dbReference type="NCBIfam" id="TIGR02452">
    <property type="entry name" value="TIGR02452 family protein"/>
    <property type="match status" value="1"/>
</dbReference>
<protein>
    <recommendedName>
        <fullName evidence="1">Microbial-type PARG catalytic domain-containing protein</fullName>
    </recommendedName>
</protein>
<dbReference type="InterPro" id="IPR019261">
    <property type="entry name" value="PARG_cat_microbial"/>
</dbReference>
<dbReference type="Gene3D" id="3.40.220.10">
    <property type="entry name" value="Leucine Aminopeptidase, subunit E, domain 1"/>
    <property type="match status" value="1"/>
</dbReference>
<sequence>MKKSTRKLKAEQTIEIIEKGYYTMPLGEKIDLKEEIDHCIDNTELYLSEDLDDVKRNLKLENNQNTVFEVTHEDSVSAIHRINQEEGKVMCLNFASAKNPGGGFLNGALAQEESLAVSSALYGSQMSAFDFYDTHRSMKSCIYTDAMIHSPNVPVFRDRRGELVADYSVCGFVTSAAVNYGVVKRKELHLVDKVNEIMNTRIEKLLSLCAEKKYNTLILGAWGCGVFQNDPNDIAKLFKSHFDNKFKNQFKRVVFAIYSKNEKFIEAFQKEFD</sequence>
<gene>
    <name evidence="2" type="ORF">TJEJU_2463</name>
</gene>
<evidence type="ECO:0000259" key="1">
    <source>
        <dbReference type="Pfam" id="PF10021"/>
    </source>
</evidence>
<dbReference type="PIRSF" id="PIRSF014899">
    <property type="entry name" value="UCP014899"/>
    <property type="match status" value="1"/>
</dbReference>
<accession>A0A238UC51</accession>
<dbReference type="Proteomes" id="UP000215214">
    <property type="component" value="Chromosome TJEJU"/>
</dbReference>
<dbReference type="PANTHER" id="PTHR35596:SF1">
    <property type="entry name" value="MICROBIAL-TYPE PARG CATALYTIC DOMAIN-CONTAINING PROTEIN"/>
    <property type="match status" value="1"/>
</dbReference>
<dbReference type="SUPFAM" id="SSF52949">
    <property type="entry name" value="Macro domain-like"/>
    <property type="match status" value="1"/>
</dbReference>
<dbReference type="AlphaFoldDB" id="A0A238UC51"/>
<dbReference type="KEGG" id="tje:TJEJU_2463"/>
<evidence type="ECO:0000313" key="2">
    <source>
        <dbReference type="EMBL" id="SNR16148.1"/>
    </source>
</evidence>
<dbReference type="PANTHER" id="PTHR35596">
    <property type="entry name" value="DUF2263 DOMAIN-CONTAINING PROTEIN"/>
    <property type="match status" value="1"/>
</dbReference>
<feature type="domain" description="Microbial-type PARG catalytic" evidence="1">
    <location>
        <begin position="10"/>
        <end position="158"/>
    </location>
</feature>
<evidence type="ECO:0000313" key="3">
    <source>
        <dbReference type="Proteomes" id="UP000215214"/>
    </source>
</evidence>
<dbReference type="EMBL" id="LT899436">
    <property type="protein sequence ID" value="SNR16148.1"/>
    <property type="molecule type" value="Genomic_DNA"/>
</dbReference>
<dbReference type="Pfam" id="PF10021">
    <property type="entry name" value="PARG_cat_microb"/>
    <property type="match status" value="1"/>
</dbReference>
<dbReference type="RefSeq" id="WP_095072481.1">
    <property type="nucleotide sequence ID" value="NZ_LT899436.1"/>
</dbReference>
<reference evidence="2 3" key="1">
    <citation type="submission" date="2017-07" db="EMBL/GenBank/DDBJ databases">
        <authorList>
            <person name="Sun Z.S."/>
            <person name="Albrecht U."/>
            <person name="Echele G."/>
            <person name="Lee C.C."/>
        </authorList>
    </citation>
    <scope>NUCLEOTIDE SEQUENCE [LARGE SCALE GENOMIC DNA]</scope>
    <source>
        <strain evidence="3">type strain: KCTC 22618</strain>
    </source>
</reference>
<proteinExistence type="predicted"/>
<dbReference type="InterPro" id="IPR012664">
    <property type="entry name" value="CHP02452"/>
</dbReference>
<dbReference type="OrthoDB" id="9806181at2"/>
<organism evidence="2 3">
    <name type="scientific">Tenacibaculum jejuense</name>
    <dbReference type="NCBI Taxonomy" id="584609"/>
    <lineage>
        <taxon>Bacteria</taxon>
        <taxon>Pseudomonadati</taxon>
        <taxon>Bacteroidota</taxon>
        <taxon>Flavobacteriia</taxon>
        <taxon>Flavobacteriales</taxon>
        <taxon>Flavobacteriaceae</taxon>
        <taxon>Tenacibaculum</taxon>
    </lineage>
</organism>
<keyword evidence="3" id="KW-1185">Reference proteome</keyword>